<sequence length="488" mass="55111">MVDALKCLLCACVVCCVGVTEALLQHRRLSPYNPRLLNPLRDGFSYRTLNFTQNVDHFGFRNTDQFQQRYLVADQFWNHDNGPIFFYTGNEGDIAWICNNTGFLWDIAPEFKALLVFAEHRYYGQSLPYGSESYANTSVLDYLTSEQALADYAELIRHIKQTTPGTANSPVIVFGGSYGGMLAAWMRLKYPSLVLGALASSAPVWQFEGLTPCGGFYSQIQQIYESVSPQCVDNMATTWLAVMGCWPNDLDFLTKTFSLCKPLEIKLDLGTLMDWITTVLVNMATVNYPYPASFMEPLPAWPVQEFCRDLKTPLTGKPLLEAVAKGMKMYFNCTGQAACLNMTKHATDYFGDRGWHYQTCTELVMPMCSNNTKMFYDIPLHWDMYVYSFFCHAALGVSPRENWISLQYWGKEIKSASNIIFSNGLLDPLAQGGVLETLSPSLIAIQIPMAAQQLDLRGENPADPPDVRAAREQEKNILTNWLYGWNQE</sequence>
<dbReference type="Proteomes" id="UP001519460">
    <property type="component" value="Unassembled WGS sequence"/>
</dbReference>
<dbReference type="InterPro" id="IPR042269">
    <property type="entry name" value="Ser_carbopepase_S28_SKS"/>
</dbReference>
<evidence type="ECO:0000256" key="1">
    <source>
        <dbReference type="ARBA" id="ARBA00011079"/>
    </source>
</evidence>
<evidence type="ECO:0000256" key="4">
    <source>
        <dbReference type="ARBA" id="ARBA00022801"/>
    </source>
</evidence>
<dbReference type="Pfam" id="PF05577">
    <property type="entry name" value="Peptidase_S28"/>
    <property type="match status" value="1"/>
</dbReference>
<dbReference type="PANTHER" id="PTHR11010:SF38">
    <property type="entry name" value="LYSOSOMAL PRO-X CARBOXYPEPTIDASE"/>
    <property type="match status" value="1"/>
</dbReference>
<dbReference type="GO" id="GO:0008233">
    <property type="term" value="F:peptidase activity"/>
    <property type="evidence" value="ECO:0007669"/>
    <property type="project" value="UniProtKB-KW"/>
</dbReference>
<evidence type="ECO:0000313" key="7">
    <source>
        <dbReference type="EMBL" id="KAK7503719.1"/>
    </source>
</evidence>
<dbReference type="Gene3D" id="3.40.50.1820">
    <property type="entry name" value="alpha/beta hydrolase"/>
    <property type="match status" value="1"/>
</dbReference>
<keyword evidence="8" id="KW-1185">Reference proteome</keyword>
<protein>
    <recommendedName>
        <fullName evidence="9">Lysosomal Pro-X carboxypeptidase</fullName>
    </recommendedName>
</protein>
<dbReference type="InterPro" id="IPR008758">
    <property type="entry name" value="Peptidase_S28"/>
</dbReference>
<evidence type="ECO:0000256" key="3">
    <source>
        <dbReference type="ARBA" id="ARBA00022729"/>
    </source>
</evidence>
<evidence type="ECO:0000256" key="2">
    <source>
        <dbReference type="ARBA" id="ARBA00022670"/>
    </source>
</evidence>
<feature type="chain" id="PRO_5044759327" description="Lysosomal Pro-X carboxypeptidase" evidence="6">
    <location>
        <begin position="23"/>
        <end position="488"/>
    </location>
</feature>
<dbReference type="EMBL" id="JACVVK020000018">
    <property type="protein sequence ID" value="KAK7503719.1"/>
    <property type="molecule type" value="Genomic_DNA"/>
</dbReference>
<keyword evidence="2" id="KW-0645">Protease</keyword>
<name>A0ABD0LVP8_9CAEN</name>
<comment type="caution">
    <text evidence="7">The sequence shown here is derived from an EMBL/GenBank/DDBJ whole genome shotgun (WGS) entry which is preliminary data.</text>
</comment>
<accession>A0ABD0LVP8</accession>
<feature type="signal peptide" evidence="6">
    <location>
        <begin position="1"/>
        <end position="22"/>
    </location>
</feature>
<keyword evidence="3 6" id="KW-0732">Signal</keyword>
<keyword evidence="4" id="KW-0378">Hydrolase</keyword>
<organism evidence="7 8">
    <name type="scientific">Batillaria attramentaria</name>
    <dbReference type="NCBI Taxonomy" id="370345"/>
    <lineage>
        <taxon>Eukaryota</taxon>
        <taxon>Metazoa</taxon>
        <taxon>Spiralia</taxon>
        <taxon>Lophotrochozoa</taxon>
        <taxon>Mollusca</taxon>
        <taxon>Gastropoda</taxon>
        <taxon>Caenogastropoda</taxon>
        <taxon>Sorbeoconcha</taxon>
        <taxon>Cerithioidea</taxon>
        <taxon>Batillariidae</taxon>
        <taxon>Batillaria</taxon>
    </lineage>
</organism>
<dbReference type="GO" id="GO:0006508">
    <property type="term" value="P:proteolysis"/>
    <property type="evidence" value="ECO:0007669"/>
    <property type="project" value="UniProtKB-KW"/>
</dbReference>
<dbReference type="PANTHER" id="PTHR11010">
    <property type="entry name" value="PROTEASE S28 PRO-X CARBOXYPEPTIDASE-RELATED"/>
    <property type="match status" value="1"/>
</dbReference>
<evidence type="ECO:0000256" key="5">
    <source>
        <dbReference type="ARBA" id="ARBA00023180"/>
    </source>
</evidence>
<gene>
    <name evidence="7" type="ORF">BaRGS_00004842</name>
</gene>
<dbReference type="Gene3D" id="1.20.120.980">
    <property type="entry name" value="Serine carboxypeptidase S28, SKS domain"/>
    <property type="match status" value="1"/>
</dbReference>
<evidence type="ECO:0000313" key="8">
    <source>
        <dbReference type="Proteomes" id="UP001519460"/>
    </source>
</evidence>
<keyword evidence="5" id="KW-0325">Glycoprotein</keyword>
<comment type="similarity">
    <text evidence="1">Belongs to the peptidase S28 family.</text>
</comment>
<dbReference type="InterPro" id="IPR029058">
    <property type="entry name" value="AB_hydrolase_fold"/>
</dbReference>
<reference evidence="7 8" key="1">
    <citation type="journal article" date="2023" name="Sci. Data">
        <title>Genome assembly of the Korean intertidal mud-creeper Batillaria attramentaria.</title>
        <authorList>
            <person name="Patra A.K."/>
            <person name="Ho P.T."/>
            <person name="Jun S."/>
            <person name="Lee S.J."/>
            <person name="Kim Y."/>
            <person name="Won Y.J."/>
        </authorList>
    </citation>
    <scope>NUCLEOTIDE SEQUENCE [LARGE SCALE GENOMIC DNA]</scope>
    <source>
        <strain evidence="7">Wonlab-2016</strain>
    </source>
</reference>
<dbReference type="AlphaFoldDB" id="A0ABD0LVP8"/>
<evidence type="ECO:0000256" key="6">
    <source>
        <dbReference type="SAM" id="SignalP"/>
    </source>
</evidence>
<evidence type="ECO:0008006" key="9">
    <source>
        <dbReference type="Google" id="ProtNLM"/>
    </source>
</evidence>
<dbReference type="SUPFAM" id="SSF53474">
    <property type="entry name" value="alpha/beta-Hydrolases"/>
    <property type="match status" value="1"/>
</dbReference>
<proteinExistence type="inferred from homology"/>